<proteinExistence type="predicted"/>
<dbReference type="Pfam" id="PF00314">
    <property type="entry name" value="Thaumatin"/>
    <property type="match status" value="2"/>
</dbReference>
<dbReference type="Proteomes" id="UP000245207">
    <property type="component" value="Unassembled WGS sequence"/>
</dbReference>
<keyword evidence="2" id="KW-1185">Reference proteome</keyword>
<evidence type="ECO:0000313" key="2">
    <source>
        <dbReference type="Proteomes" id="UP000245207"/>
    </source>
</evidence>
<dbReference type="PANTHER" id="PTHR31048">
    <property type="entry name" value="OS03G0233200 PROTEIN"/>
    <property type="match status" value="1"/>
</dbReference>
<dbReference type="PROSITE" id="PS51367">
    <property type="entry name" value="THAUMATIN_2"/>
    <property type="match status" value="1"/>
</dbReference>
<comment type="caution">
    <text evidence="1">The sequence shown here is derived from an EMBL/GenBank/DDBJ whole genome shotgun (WGS) entry which is preliminary data.</text>
</comment>
<evidence type="ECO:0000313" key="1">
    <source>
        <dbReference type="EMBL" id="PWA41929.1"/>
    </source>
</evidence>
<sequence>MIGCNFDVSGNGSCTSGDCGTGEVECNGNLYRPPATIAEFSSGLRSCAKTGCIDDLIQRCPSELKVEAVVWITNNVQADAYARLFKSACPRSYSTPYEDETAIYMCNGSDYTIRFCPASDSFLTMKLGSQLKSNDQLVSILGNFTLGFFNEDYKYLGIWYTSDVESKKVWVANPDDR</sequence>
<dbReference type="OrthoDB" id="4062651at2759"/>
<protein>
    <submittedName>
        <fullName evidence="1">Apple-like protein</fullName>
    </submittedName>
</protein>
<name>A0A2U1KYX8_ARTAN</name>
<dbReference type="InterPro" id="IPR001938">
    <property type="entry name" value="Thaumatin"/>
</dbReference>
<dbReference type="SUPFAM" id="SSF49870">
    <property type="entry name" value="Osmotin, thaumatin-like protein"/>
    <property type="match status" value="1"/>
</dbReference>
<reference evidence="1 2" key="1">
    <citation type="journal article" date="2018" name="Mol. Plant">
        <title>The genome of Artemisia annua provides insight into the evolution of Asteraceae family and artemisinin biosynthesis.</title>
        <authorList>
            <person name="Shen Q."/>
            <person name="Zhang L."/>
            <person name="Liao Z."/>
            <person name="Wang S."/>
            <person name="Yan T."/>
            <person name="Shi P."/>
            <person name="Liu M."/>
            <person name="Fu X."/>
            <person name="Pan Q."/>
            <person name="Wang Y."/>
            <person name="Lv Z."/>
            <person name="Lu X."/>
            <person name="Zhang F."/>
            <person name="Jiang W."/>
            <person name="Ma Y."/>
            <person name="Chen M."/>
            <person name="Hao X."/>
            <person name="Li L."/>
            <person name="Tang Y."/>
            <person name="Lv G."/>
            <person name="Zhou Y."/>
            <person name="Sun X."/>
            <person name="Brodelius P.E."/>
            <person name="Rose J.K.C."/>
            <person name="Tang K."/>
        </authorList>
    </citation>
    <scope>NUCLEOTIDE SEQUENCE [LARGE SCALE GENOMIC DNA]</scope>
    <source>
        <strain evidence="2">cv. Huhao1</strain>
        <tissue evidence="1">Leaf</tissue>
    </source>
</reference>
<dbReference type="STRING" id="35608.A0A2U1KYX8"/>
<dbReference type="InterPro" id="IPR037176">
    <property type="entry name" value="Osmotin/thaumatin-like_sf"/>
</dbReference>
<dbReference type="Gene3D" id="2.60.110.10">
    <property type="entry name" value="Thaumatin"/>
    <property type="match status" value="2"/>
</dbReference>
<accession>A0A2U1KYX8</accession>
<gene>
    <name evidence="1" type="ORF">CTI12_AA539240</name>
</gene>
<dbReference type="AlphaFoldDB" id="A0A2U1KYX8"/>
<dbReference type="SMART" id="SM00205">
    <property type="entry name" value="THN"/>
    <property type="match status" value="1"/>
</dbReference>
<organism evidence="1 2">
    <name type="scientific">Artemisia annua</name>
    <name type="common">Sweet wormwood</name>
    <dbReference type="NCBI Taxonomy" id="35608"/>
    <lineage>
        <taxon>Eukaryota</taxon>
        <taxon>Viridiplantae</taxon>
        <taxon>Streptophyta</taxon>
        <taxon>Embryophyta</taxon>
        <taxon>Tracheophyta</taxon>
        <taxon>Spermatophyta</taxon>
        <taxon>Magnoliopsida</taxon>
        <taxon>eudicotyledons</taxon>
        <taxon>Gunneridae</taxon>
        <taxon>Pentapetalae</taxon>
        <taxon>asterids</taxon>
        <taxon>campanulids</taxon>
        <taxon>Asterales</taxon>
        <taxon>Asteraceae</taxon>
        <taxon>Asteroideae</taxon>
        <taxon>Anthemideae</taxon>
        <taxon>Artemisiinae</taxon>
        <taxon>Artemisia</taxon>
    </lineage>
</organism>
<dbReference type="EMBL" id="PKPP01012740">
    <property type="protein sequence ID" value="PWA41929.1"/>
    <property type="molecule type" value="Genomic_DNA"/>
</dbReference>